<geneLocation type="plasmid" evidence="1 2">
    <name>pPN3F2_2</name>
</geneLocation>
<dbReference type="Proteomes" id="UP000502608">
    <property type="component" value="Plasmid pPN3F2_2"/>
</dbReference>
<evidence type="ECO:0000313" key="1">
    <source>
        <dbReference type="EMBL" id="QIR16601.1"/>
    </source>
</evidence>
<protein>
    <submittedName>
        <fullName evidence="1">Uncharacterized protein</fullName>
    </submittedName>
</protein>
<organism evidence="1 2">
    <name type="scientific">Shewanella aestuarii</name>
    <dbReference type="NCBI Taxonomy" id="1028752"/>
    <lineage>
        <taxon>Bacteria</taxon>
        <taxon>Pseudomonadati</taxon>
        <taxon>Pseudomonadota</taxon>
        <taxon>Gammaproteobacteria</taxon>
        <taxon>Alteromonadales</taxon>
        <taxon>Shewanellaceae</taxon>
        <taxon>Shewanella</taxon>
    </lineage>
</organism>
<reference evidence="1 2" key="1">
    <citation type="submission" date="2020-03" db="EMBL/GenBank/DDBJ databases">
        <title>Complete genome sequence of Shewanella sp.</title>
        <authorList>
            <person name="Kim Y.-S."/>
            <person name="Kim S.-J."/>
            <person name="Jung H.-K."/>
            <person name="Kim K.-H."/>
        </authorList>
    </citation>
    <scope>NUCLEOTIDE SEQUENCE [LARGE SCALE GENOMIC DNA]</scope>
    <source>
        <strain evidence="1 2">PN3F2</strain>
        <plasmid evidence="1 2">pPN3F2_2</plasmid>
    </source>
</reference>
<gene>
    <name evidence="1" type="ORF">HBH39_19185</name>
</gene>
<keyword evidence="2" id="KW-1185">Reference proteome</keyword>
<dbReference type="KEGG" id="saes:HBH39_19185"/>
<accession>A0A6G9QS44</accession>
<evidence type="ECO:0000313" key="2">
    <source>
        <dbReference type="Proteomes" id="UP000502608"/>
    </source>
</evidence>
<dbReference type="RefSeq" id="WP_167680429.1">
    <property type="nucleotide sequence ID" value="NZ_CP050315.1"/>
</dbReference>
<proteinExistence type="predicted"/>
<keyword evidence="1" id="KW-0614">Plasmid</keyword>
<sequence>MEKLKLDFDLASSDLDSLFESLAAIQLNFVGTNKSLFNYANNTEHFTFNCCLDLLSTRERSLLLKRFSNEFNQFIAHAGFVKLFFNSEFGMFGRLLYHLHHEGYEDTLSNTLLFYSTIDHQLDDRCANSLLSLSLVSQPYLAKLILSAPQLIAAPDLSKCISSILYRLTPDEVVDINCETLFLYTLCVNNLKETLLPFLLQHNLFPKLIRSSSDMHVTAKFTVEWCNLASAEPQDVILMLHSDIFQHHLHLHSFLIYLVDELFSQLSEVKAKQFLFEILCYCSAVYPDSHLQQLTALKDKLATLSSGQYKQLIRVCYYKGPESLSLLFHDEKRGHDHAA</sequence>
<dbReference type="AlphaFoldDB" id="A0A6G9QS44"/>
<name>A0A6G9QS44_9GAMM</name>
<dbReference type="EMBL" id="CP050315">
    <property type="protein sequence ID" value="QIR16601.1"/>
    <property type="molecule type" value="Genomic_DNA"/>
</dbReference>